<evidence type="ECO:0000256" key="1">
    <source>
        <dbReference type="SAM" id="Phobius"/>
    </source>
</evidence>
<reference evidence="2" key="1">
    <citation type="submission" date="2024-07" db="EMBL/GenBank/DDBJ databases">
        <authorList>
            <person name="Yu S.T."/>
        </authorList>
    </citation>
    <scope>NUCLEOTIDE SEQUENCE</scope>
    <source>
        <strain evidence="2">Y1</strain>
    </source>
</reference>
<feature type="transmembrane region" description="Helical" evidence="1">
    <location>
        <begin position="98"/>
        <end position="117"/>
    </location>
</feature>
<gene>
    <name evidence="2" type="ORF">AB2U05_15895</name>
</gene>
<feature type="transmembrane region" description="Helical" evidence="1">
    <location>
        <begin position="20"/>
        <end position="41"/>
    </location>
</feature>
<dbReference type="EMBL" id="CP163445">
    <property type="protein sequence ID" value="XDQ79837.1"/>
    <property type="molecule type" value="Genomic_DNA"/>
</dbReference>
<dbReference type="RefSeq" id="WP_369183532.1">
    <property type="nucleotide sequence ID" value="NZ_CP163445.1"/>
</dbReference>
<accession>A0AB39TKW1</accession>
<keyword evidence="1" id="KW-0812">Transmembrane</keyword>
<evidence type="ECO:0008006" key="3">
    <source>
        <dbReference type="Google" id="ProtNLM"/>
    </source>
</evidence>
<keyword evidence="1" id="KW-0472">Membrane</keyword>
<evidence type="ECO:0000313" key="2">
    <source>
        <dbReference type="EMBL" id="XDQ79837.1"/>
    </source>
</evidence>
<keyword evidence="1" id="KW-1133">Transmembrane helix</keyword>
<dbReference type="AlphaFoldDB" id="A0AB39TKW1"/>
<proteinExistence type="predicted"/>
<organism evidence="2">
    <name type="scientific">Streptomyces sp. Y1</name>
    <dbReference type="NCBI Taxonomy" id="3238634"/>
    <lineage>
        <taxon>Bacteria</taxon>
        <taxon>Bacillati</taxon>
        <taxon>Actinomycetota</taxon>
        <taxon>Actinomycetes</taxon>
        <taxon>Kitasatosporales</taxon>
        <taxon>Streptomycetaceae</taxon>
        <taxon>Streptomyces</taxon>
    </lineage>
</organism>
<sequence length="120" mass="12654">MPTTATASTRFDARATVKKCTVLFGAISAIVLGTVAVLAALGHGTTPFMWIRAALFLAAAPYLHRLEGRSTDRLRTLATVMPIAIIGVDLVPGLCPAWYAVLQGLSALPLAAVAVIVRRR</sequence>
<protein>
    <recommendedName>
        <fullName evidence="3">Integral membrane protein</fullName>
    </recommendedName>
</protein>
<name>A0AB39TKW1_9ACTN</name>